<feature type="domain" description="DinB-like" evidence="1">
    <location>
        <begin position="14"/>
        <end position="161"/>
    </location>
</feature>
<evidence type="ECO:0000259" key="1">
    <source>
        <dbReference type="Pfam" id="PF12867"/>
    </source>
</evidence>
<evidence type="ECO:0000313" key="2">
    <source>
        <dbReference type="EMBL" id="EKX89516.1"/>
    </source>
</evidence>
<dbReference type="STRING" id="1035195.HMPREF9997_01758"/>
<dbReference type="NCBIfam" id="NF047843">
    <property type="entry name" value="MST_Rv0443"/>
    <property type="match status" value="1"/>
</dbReference>
<dbReference type="InterPro" id="IPR024775">
    <property type="entry name" value="DinB-like"/>
</dbReference>
<dbReference type="HOGENOM" id="CLU_133313_0_0_11"/>
<dbReference type="PATRIC" id="fig|1035195.3.peg.1593"/>
<dbReference type="AlphaFoldDB" id="L1MF01"/>
<name>L1MF01_9CORY</name>
<accession>L1MF01</accession>
<dbReference type="RefSeq" id="WP_006063987.1">
    <property type="nucleotide sequence ID" value="NZ_KB290831.1"/>
</dbReference>
<evidence type="ECO:0000313" key="3">
    <source>
        <dbReference type="Proteomes" id="UP000010445"/>
    </source>
</evidence>
<dbReference type="OrthoDB" id="2363925at2"/>
<dbReference type="eggNOG" id="COG2318">
    <property type="taxonomic scope" value="Bacteria"/>
</dbReference>
<dbReference type="EMBL" id="AMEM01000023">
    <property type="protein sequence ID" value="EKX89516.1"/>
    <property type="molecule type" value="Genomic_DNA"/>
</dbReference>
<proteinExistence type="predicted"/>
<dbReference type="Proteomes" id="UP000010445">
    <property type="component" value="Unassembled WGS sequence"/>
</dbReference>
<sequence length="169" mass="18684">MSEYLGDLLADAAQRSRDVFHDVLSQVTPEQANWRPTPNANSIAWLAWHTAREQDLQIAALAGTPEVWTSQGWVDRFNLDLPRNSMGYGHTPEEAARVHVTDLSLLLGYLDQATEATIAYVRSLTPDVLNDVIDTHWTPHVTRGVRVVSIIDDAAQHAGQAAYIQGMLG</sequence>
<reference evidence="2 3" key="1">
    <citation type="submission" date="2012-05" db="EMBL/GenBank/DDBJ databases">
        <authorList>
            <person name="Weinstock G."/>
            <person name="Sodergren E."/>
            <person name="Lobos E.A."/>
            <person name="Fulton L."/>
            <person name="Fulton R."/>
            <person name="Courtney L."/>
            <person name="Fronick C."/>
            <person name="O'Laughlin M."/>
            <person name="Godfrey J."/>
            <person name="Wilson R.M."/>
            <person name="Miner T."/>
            <person name="Farmer C."/>
            <person name="Delehaunty K."/>
            <person name="Cordes M."/>
            <person name="Minx P."/>
            <person name="Tomlinson C."/>
            <person name="Chen J."/>
            <person name="Wollam A."/>
            <person name="Pepin K.H."/>
            <person name="Bhonagiri V."/>
            <person name="Zhang X."/>
            <person name="Suruliraj S."/>
            <person name="Warren W."/>
            <person name="Mitreva M."/>
            <person name="Mardis E.R."/>
            <person name="Wilson R.K."/>
        </authorList>
    </citation>
    <scope>NUCLEOTIDE SEQUENCE [LARGE SCALE GENOMIC DNA]</scope>
    <source>
        <strain evidence="2 3">F0235</strain>
    </source>
</reference>
<organism evidence="2 3">
    <name type="scientific">Corynebacterium durum F0235</name>
    <dbReference type="NCBI Taxonomy" id="1035195"/>
    <lineage>
        <taxon>Bacteria</taxon>
        <taxon>Bacillati</taxon>
        <taxon>Actinomycetota</taxon>
        <taxon>Actinomycetes</taxon>
        <taxon>Mycobacteriales</taxon>
        <taxon>Corynebacteriaceae</taxon>
        <taxon>Corynebacterium</taxon>
    </lineage>
</organism>
<gene>
    <name evidence="2" type="ORF">HMPREF9997_01758</name>
</gene>
<dbReference type="InterPro" id="IPR034660">
    <property type="entry name" value="DinB/YfiT-like"/>
</dbReference>
<comment type="caution">
    <text evidence="2">The sequence shown here is derived from an EMBL/GenBank/DDBJ whole genome shotgun (WGS) entry which is preliminary data.</text>
</comment>
<dbReference type="SUPFAM" id="SSF109854">
    <property type="entry name" value="DinB/YfiT-like putative metalloenzymes"/>
    <property type="match status" value="1"/>
</dbReference>
<keyword evidence="3" id="KW-1185">Reference proteome</keyword>
<dbReference type="Gene3D" id="1.20.120.450">
    <property type="entry name" value="dinb family like domain"/>
    <property type="match status" value="1"/>
</dbReference>
<dbReference type="Pfam" id="PF12867">
    <property type="entry name" value="DinB_2"/>
    <property type="match status" value="1"/>
</dbReference>
<protein>
    <recommendedName>
        <fullName evidence="1">DinB-like domain-containing protein</fullName>
    </recommendedName>
</protein>